<dbReference type="InterPro" id="IPR008979">
    <property type="entry name" value="Galactose-bd-like_sf"/>
</dbReference>
<dbReference type="AlphaFoldDB" id="A0A101MAZ0"/>
<evidence type="ECO:0000259" key="1">
    <source>
        <dbReference type="SMART" id="SM00939"/>
    </source>
</evidence>
<dbReference type="STRING" id="48697.A0A101MAZ0"/>
<feature type="domain" description="Xaa-Pro dipeptidyl-peptidase C-terminal" evidence="1">
    <location>
        <begin position="128"/>
        <end position="379"/>
    </location>
</feature>
<reference evidence="2 3" key="1">
    <citation type="submission" date="2015-10" db="EMBL/GenBank/DDBJ databases">
        <title>Genome sequencing of Penicillium freii.</title>
        <authorList>
            <person name="Nguyen H.D."/>
            <person name="Visagie C.M."/>
            <person name="Seifert K.A."/>
        </authorList>
    </citation>
    <scope>NUCLEOTIDE SEQUENCE [LARGE SCALE GENOMIC DNA]</scope>
    <source>
        <strain evidence="2 3">DAOM 242723</strain>
    </source>
</reference>
<gene>
    <name evidence="2" type="ORF">ACN42_g9932</name>
</gene>
<evidence type="ECO:0000313" key="3">
    <source>
        <dbReference type="Proteomes" id="UP000055045"/>
    </source>
</evidence>
<dbReference type="GO" id="GO:0072330">
    <property type="term" value="P:monocarboxylic acid biosynthetic process"/>
    <property type="evidence" value="ECO:0007669"/>
    <property type="project" value="UniProtKB-ARBA"/>
</dbReference>
<protein>
    <recommendedName>
        <fullName evidence="1">Xaa-Pro dipeptidyl-peptidase C-terminal domain-containing protein</fullName>
    </recommendedName>
</protein>
<dbReference type="Pfam" id="PF08530">
    <property type="entry name" value="PepX_C"/>
    <property type="match status" value="1"/>
</dbReference>
<dbReference type="GO" id="GO:0008239">
    <property type="term" value="F:dipeptidyl-peptidase activity"/>
    <property type="evidence" value="ECO:0007669"/>
    <property type="project" value="InterPro"/>
</dbReference>
<dbReference type="InterPro" id="IPR013736">
    <property type="entry name" value="Xaa-Pro_dipept_C"/>
</dbReference>
<dbReference type="EMBL" id="LLXE01000383">
    <property type="protein sequence ID" value="KUM57256.1"/>
    <property type="molecule type" value="Genomic_DNA"/>
</dbReference>
<dbReference type="Gene3D" id="2.60.120.260">
    <property type="entry name" value="Galactose-binding domain-like"/>
    <property type="match status" value="1"/>
</dbReference>
<evidence type="ECO:0000313" key="2">
    <source>
        <dbReference type="EMBL" id="KUM57256.1"/>
    </source>
</evidence>
<proteinExistence type="predicted"/>
<dbReference type="GO" id="GO:0017000">
    <property type="term" value="P:antibiotic biosynthetic process"/>
    <property type="evidence" value="ECO:0007669"/>
    <property type="project" value="UniProtKB-ARBA"/>
</dbReference>
<comment type="caution">
    <text evidence="2">The sequence shown here is derived from an EMBL/GenBank/DDBJ whole genome shotgun (WGS) entry which is preliminary data.</text>
</comment>
<dbReference type="Proteomes" id="UP000055045">
    <property type="component" value="Unassembled WGS sequence"/>
</dbReference>
<organism evidence="2 3">
    <name type="scientific">Penicillium freii</name>
    <dbReference type="NCBI Taxonomy" id="48697"/>
    <lineage>
        <taxon>Eukaryota</taxon>
        <taxon>Fungi</taxon>
        <taxon>Dikarya</taxon>
        <taxon>Ascomycota</taxon>
        <taxon>Pezizomycotina</taxon>
        <taxon>Eurotiomycetes</taxon>
        <taxon>Eurotiomycetidae</taxon>
        <taxon>Eurotiales</taxon>
        <taxon>Aspergillaceae</taxon>
        <taxon>Penicillium</taxon>
    </lineage>
</organism>
<dbReference type="Gene3D" id="3.40.50.1820">
    <property type="entry name" value="alpha/beta hydrolase"/>
    <property type="match status" value="1"/>
</dbReference>
<dbReference type="SMART" id="SM00939">
    <property type="entry name" value="PepX_C"/>
    <property type="match status" value="1"/>
</dbReference>
<accession>A0A101MAZ0</accession>
<dbReference type="InterPro" id="IPR029058">
    <property type="entry name" value="AB_hydrolase_fold"/>
</dbReference>
<sequence>MYRDQCYPGGVRNNVFIDWWFETWVRSQQRGLSVRSNEDLLADFVDFPQVARDHPHNDDFWKNNTPSMENIKVPFYTVANICDHPISTHSHFRLMDEARTPKDKQWLEIIAGKHVPPMYEAENVRSQRRFLDYILKDADNGWNEVWGIIRTIQRVLYQFSILGSTAKLLIEGIELSVTSLATGVAQYHNEGDKMMFNTGFPYANYVKHLTLEEKRAGSAVSFVTAPFERATLVAGQAIAKLFVSVNGATDTDIFLALRYLSKDGHEILFEGILDSPSLPVATGCIRLSKRRVDDKISHGDLIYIDGSKVEPVEEGRIVETCLMLSPISVVIEKGGRLLLEISSRSIENVFPYVKCDPNDRKMGGNVFIHTGGNHGSALTLPFQTMEVCGMAEGV</sequence>
<name>A0A101MAZ0_PENFR</name>
<dbReference type="SUPFAM" id="SSF49785">
    <property type="entry name" value="Galactose-binding domain-like"/>
    <property type="match status" value="1"/>
</dbReference>
<dbReference type="SUPFAM" id="SSF53474">
    <property type="entry name" value="alpha/beta-Hydrolases"/>
    <property type="match status" value="1"/>
</dbReference>
<keyword evidence="3" id="KW-1185">Reference proteome</keyword>